<protein>
    <recommendedName>
        <fullName evidence="3">Activator of basal transcription 1</fullName>
    </recommendedName>
</protein>
<dbReference type="GO" id="GO:0000447">
    <property type="term" value="P:endonucleolytic cleavage in ITS1 to separate SSU-rRNA from 5.8S rRNA and LSU-rRNA from tricistronic rRNA transcript (SSU-rRNA, 5.8S rRNA, LSU-rRNA)"/>
    <property type="evidence" value="ECO:0000318"/>
    <property type="project" value="GO_Central"/>
</dbReference>
<dbReference type="AGR" id="FB:FBgn0030524"/>
<dbReference type="InterPro" id="IPR035979">
    <property type="entry name" value="RBD_domain_sf"/>
</dbReference>
<dbReference type="OrthoDB" id="287393at2759"/>
<dbReference type="BioGRID-ORCS" id="32344">
    <property type="hits" value="0 hits in 1 CRISPR screen"/>
</dbReference>
<comment type="subcellular location">
    <subcellularLocation>
        <location evidence="1">Nucleus</location>
        <location evidence="1">Nucleolus</location>
    </subcellularLocation>
</comment>
<reference evidence="8" key="12">
    <citation type="journal article" date="2015" name="G3 (Bethesda)">
        <title>Gene Model Annotations for Drosophila melanogaster: Impact of High-Throughput Data.</title>
        <authorList>
            <consortium name="FlyBase Consortium"/>
            <person name="Matthews B.B."/>
            <person name="Dos Santos G."/>
            <person name="Crosby M.A."/>
            <person name="Emmert D.B."/>
            <person name="St Pierre S.E."/>
            <person name="Gramates L.S."/>
            <person name="Zhou P."/>
            <person name="Schroeder A.J."/>
            <person name="Falls K."/>
            <person name="Strelets V."/>
            <person name="Russo S.M."/>
            <person name="Gelbart W.M."/>
            <person name="null"/>
        </authorList>
    </citation>
    <scope>NUCLEOTIDE SEQUENCE</scope>
</reference>
<evidence type="ECO:0000313" key="11">
    <source>
        <dbReference type="FlyBase" id="FBgn0030524"/>
    </source>
</evidence>
<reference evidence="8 12" key="5">
    <citation type="journal article" date="2002" name="Genome Biol.">
        <title>Heterochromatic sequences in a Drosophila whole-genome shotgun assembly.</title>
        <authorList>
            <person name="Hoskins R.A."/>
            <person name="Smith C.D."/>
            <person name="Carlson J.W."/>
            <person name="Carvalho A.B."/>
            <person name="Halpern A."/>
            <person name="Kaminker J.S."/>
            <person name="Kennedy C."/>
            <person name="Mungall C.J."/>
            <person name="Sullivan B.A."/>
            <person name="Sutton G.G."/>
            <person name="Yasuhara J.C."/>
            <person name="Wakimoto B.T."/>
            <person name="Myers E.W."/>
            <person name="Celniker S.E."/>
            <person name="Rubin G.M."/>
            <person name="Karpen G.H."/>
        </authorList>
    </citation>
    <scope>NUCLEOTIDE SEQUENCE [LARGE SCALE GENOMIC DNA]</scope>
    <source>
        <strain evidence="12">Berkeley</strain>
    </source>
</reference>
<evidence type="ECO:0000256" key="6">
    <source>
        <dbReference type="SAM" id="MobiDB-lite"/>
    </source>
</evidence>
<dbReference type="KEGG" id="dme:Dmel_CG10993"/>
<reference evidence="8 12" key="10">
    <citation type="journal article" date="2007" name="Science">
        <title>The Release 5.1 annotation of Drosophila melanogaster heterochromatin.</title>
        <authorList>
            <person name="Smith C.D."/>
            <person name="Shu S."/>
            <person name="Mungall C.J."/>
            <person name="Karpen G.H."/>
        </authorList>
    </citation>
    <scope>NUCLEOTIDE SEQUENCE [LARGE SCALE GENOMIC DNA]</scope>
    <source>
        <strain evidence="12">Berkeley</strain>
    </source>
</reference>
<feature type="domain" description="RRM" evidence="7">
    <location>
        <begin position="67"/>
        <end position="137"/>
    </location>
</feature>
<dbReference type="DNASU" id="32344"/>
<evidence type="ECO:0000256" key="4">
    <source>
        <dbReference type="ARBA" id="ARBA00022884"/>
    </source>
</evidence>
<dbReference type="SMR" id="Q9VY84"/>
<reference evidence="8" key="14">
    <citation type="journal article" date="2015" name="Genome Res.">
        <title>The Release 6 reference sequence of the Drosophila melanogaster genome.</title>
        <authorList>
            <person name="Hoskins R.A."/>
            <person name="Carlson J.W."/>
            <person name="Wan K.H."/>
            <person name="Park S."/>
            <person name="Mendez I."/>
            <person name="Galle S.E."/>
            <person name="Booth B.W."/>
            <person name="Pfeiffer B.D."/>
            <person name="George R.A."/>
            <person name="Svirskas R."/>
            <person name="Krzywinski M."/>
            <person name="Schein J."/>
            <person name="Accardo M.C."/>
            <person name="Damia E."/>
            <person name="Messina G."/>
            <person name="Mendez-Lago M."/>
            <person name="de Pablos B."/>
            <person name="Demakova O.V."/>
            <person name="Andreyeva E.N."/>
            <person name="Boldyreva L.V."/>
            <person name="Marra M."/>
            <person name="Carvalho A.B."/>
            <person name="Dimitri P."/>
            <person name="Villasante A."/>
            <person name="Zhimulev I.F."/>
            <person name="Rubin G.M."/>
            <person name="Karpen G.H."/>
            <person name="Celniker S.E."/>
        </authorList>
    </citation>
    <scope>NUCLEOTIDE SEQUENCE</scope>
</reference>
<name>Q9VY84_DROME</name>
<dbReference type="RefSeq" id="NP_572923.1">
    <property type="nucleotide sequence ID" value="NM_132695.2"/>
</dbReference>
<reference evidence="8" key="16">
    <citation type="submission" date="2024-06" db="EMBL/GenBank/DDBJ databases">
        <title>Drosophila melanogaster release 4 sequence.</title>
        <authorList>
            <consortium name="Berkeley Drosophila Genome Project"/>
            <person name="Celniker S."/>
            <person name="Carlson J."/>
            <person name="Wan K."/>
            <person name="Pfeiffer B."/>
            <person name="Frise E."/>
            <person name="George R."/>
            <person name="Hoskins R."/>
            <person name="Stapleton M."/>
            <person name="Pacleb J."/>
            <person name="Park S."/>
            <person name="Svirskas R."/>
            <person name="Smith E."/>
            <person name="Yu C."/>
            <person name="Rubin G."/>
        </authorList>
    </citation>
    <scope>NUCLEOTIDE SEQUENCE</scope>
</reference>
<evidence type="ECO:0000313" key="10">
    <source>
        <dbReference type="EMBL" id="AAY55176.1"/>
    </source>
</evidence>
<dbReference type="Gene3D" id="3.30.70.330">
    <property type="match status" value="1"/>
</dbReference>
<dbReference type="FlyBase" id="FBgn0030524">
    <property type="gene designation" value="CG10993"/>
</dbReference>
<reference evidence="12" key="4">
    <citation type="journal article" date="2002" name="Genome Biol.">
        <title>The transposable elements of the Drosophila melanogaster euchromatin: a genomics perspective.</title>
        <authorList>
            <person name="Kaminker J.S."/>
            <person name="Bergman C.M."/>
            <person name="Kronmiller B."/>
            <person name="Carlson J."/>
            <person name="Svirskas R."/>
            <person name="Patel S."/>
            <person name="Frise E."/>
            <person name="Wheeler D.A."/>
            <person name="Lewis S.E."/>
            <person name="Rubin G.M."/>
            <person name="Ashburner M."/>
            <person name="Celniker S.E."/>
        </authorList>
    </citation>
    <scope>NUCLEOTIDE SEQUENCE [LARGE SCALE GENOMIC DNA]</scope>
    <source>
        <strain evidence="12">Berkeley</strain>
    </source>
</reference>
<sequence>MKEIKKKSKPKRKPTRMEVEESEPEMPFSYKTQPDEGESVNGEAHTSDDGDEMELATFKAASKKGVIYISNLPKHMTLTRLREILGEYGAIGRAFLRSQKLSRKPHNFLFAEGWVEFKSKRVAKQIVPLLNYKQISTHKKSPFYYSLWIMEYLPRFKWARLNELMNIVPVTNSQNHLKFLNKKAKKAKKVKKAKKALADRLLELVLASSI</sequence>
<dbReference type="CDD" id="cd12263">
    <property type="entry name" value="RRM_ABT1_like"/>
    <property type="match status" value="1"/>
</dbReference>
<dbReference type="HOGENOM" id="CLU_054086_3_2_1"/>
<dbReference type="EMBL" id="AE014298">
    <property type="protein sequence ID" value="AAF48320.2"/>
    <property type="molecule type" value="Genomic_DNA"/>
</dbReference>
<dbReference type="eggNOG" id="KOG3152">
    <property type="taxonomic scope" value="Eukaryota"/>
</dbReference>
<dbReference type="EMBL" id="AY118812">
    <property type="protein sequence ID" value="AAM50672.1"/>
    <property type="molecule type" value="mRNA"/>
</dbReference>
<dbReference type="GO" id="GO:0000480">
    <property type="term" value="P:endonucleolytic cleavage in 5'-ETS of tricistronic rRNA transcript (SSU-rRNA, 5.8S rRNA, LSU-rRNA)"/>
    <property type="evidence" value="ECO:0000318"/>
    <property type="project" value="GO_Central"/>
</dbReference>
<keyword evidence="5" id="KW-0539">Nucleus</keyword>
<reference evidence="8" key="13">
    <citation type="journal article" date="2015" name="G3 (Bethesda)">
        <title>Gene Model Annotations for Drosophila melanogaster: The Rule-Benders.</title>
        <authorList>
            <consortium name="FlyBase Consortium"/>
            <person name="Crosby M.A."/>
            <person name="Gramates L.S."/>
            <person name="Dos Santos G."/>
            <person name="Matthews B.B."/>
            <person name="St Pierre S.E."/>
            <person name="Zhou P."/>
            <person name="Schroeder A.J."/>
            <person name="Falls K."/>
            <person name="Emmert D.B."/>
            <person name="Russo S.M."/>
            <person name="Gelbart W.M."/>
            <person name="null"/>
        </authorList>
    </citation>
    <scope>NUCLEOTIDE SEQUENCE</scope>
</reference>
<dbReference type="InterPro" id="IPR000504">
    <property type="entry name" value="RRM_dom"/>
</dbReference>
<dbReference type="GO" id="GO:0034462">
    <property type="term" value="P:small-subunit processome assembly"/>
    <property type="evidence" value="ECO:0000318"/>
    <property type="project" value="GO_Central"/>
</dbReference>
<dbReference type="GO" id="GO:0005730">
    <property type="term" value="C:nucleolus"/>
    <property type="evidence" value="ECO:0000318"/>
    <property type="project" value="GO_Central"/>
</dbReference>
<evidence type="ECO:0000256" key="1">
    <source>
        <dbReference type="ARBA" id="ARBA00004604"/>
    </source>
</evidence>
<dbReference type="InterPro" id="IPR012677">
    <property type="entry name" value="Nucleotide-bd_a/b_plait_sf"/>
</dbReference>
<reference evidence="8" key="9">
    <citation type="submission" date="2006-08" db="EMBL/GenBank/DDBJ databases">
        <authorList>
            <person name="Celniker S."/>
            <person name="Carlson J."/>
            <person name="Wan K."/>
            <person name="Frise E."/>
            <person name="Hoskins R."/>
            <person name="Park S."/>
            <person name="Svirskas R."/>
            <person name="Rubin G."/>
        </authorList>
    </citation>
    <scope>NUCLEOTIDE SEQUENCE</scope>
</reference>
<feature type="region of interest" description="Disordered" evidence="6">
    <location>
        <begin position="1"/>
        <end position="50"/>
    </location>
</feature>
<reference evidence="9" key="6">
    <citation type="submission" date="2002-06" db="EMBL/GenBank/DDBJ databases">
        <authorList>
            <person name="Stapleton M."/>
            <person name="Brokstein P."/>
            <person name="Hong L."/>
            <person name="Agbayani A."/>
            <person name="Carlson J."/>
            <person name="Champe M."/>
            <person name="Chavez C."/>
            <person name="Dorsett V."/>
            <person name="Dresnek D."/>
            <person name="Farfan D."/>
            <person name="Frise E."/>
            <person name="George R."/>
            <person name="Gonzalez M."/>
            <person name="Guarin H."/>
            <person name="Kronmiller B."/>
            <person name="Li P."/>
            <person name="Liao G."/>
            <person name="Miranda A."/>
            <person name="Mungall C.J."/>
            <person name="Nunoo J."/>
            <person name="Pacleb J."/>
            <person name="Paragas V."/>
            <person name="Park S."/>
            <person name="Patel S."/>
            <person name="Phouanenavong S."/>
            <person name="Wan K."/>
            <person name="Yu C."/>
            <person name="Lewis S.E."/>
            <person name="Rubin G.M."/>
            <person name="Celniker S."/>
        </authorList>
    </citation>
    <scope>NUCLEOTIDE SEQUENCE</scope>
    <source>
        <strain evidence="9">Berkeley</strain>
    </source>
</reference>
<organism evidence="8 12">
    <name type="scientific">Drosophila melanogaster</name>
    <name type="common">Fruit fly</name>
    <dbReference type="NCBI Taxonomy" id="7227"/>
    <lineage>
        <taxon>Eukaryota</taxon>
        <taxon>Metazoa</taxon>
        <taxon>Ecdysozoa</taxon>
        <taxon>Arthropoda</taxon>
        <taxon>Hexapoda</taxon>
        <taxon>Insecta</taxon>
        <taxon>Pterygota</taxon>
        <taxon>Neoptera</taxon>
        <taxon>Endopterygota</taxon>
        <taxon>Diptera</taxon>
        <taxon>Brachycera</taxon>
        <taxon>Muscomorpha</taxon>
        <taxon>Ephydroidea</taxon>
        <taxon>Drosophilidae</taxon>
        <taxon>Drosophila</taxon>
        <taxon>Sophophora</taxon>
    </lineage>
</organism>
<dbReference type="SUPFAM" id="SSF54928">
    <property type="entry name" value="RNA-binding domain, RBD"/>
    <property type="match status" value="1"/>
</dbReference>
<dbReference type="FunCoup" id="Q9VY84">
    <property type="interactions" value="1152"/>
</dbReference>
<evidence type="ECO:0000313" key="8">
    <source>
        <dbReference type="EMBL" id="AAF48320.2"/>
    </source>
</evidence>
<keyword evidence="12" id="KW-1185">Reference proteome</keyword>
<evidence type="ECO:0000313" key="12">
    <source>
        <dbReference type="Proteomes" id="UP000000803"/>
    </source>
</evidence>
<dbReference type="Pfam" id="PF00076">
    <property type="entry name" value="RRM_1"/>
    <property type="match status" value="1"/>
</dbReference>
<dbReference type="GeneID" id="32344"/>
<dbReference type="Proteomes" id="UP000000803">
    <property type="component" value="Chromosome X"/>
</dbReference>
<dbReference type="PANTHER" id="PTHR12311">
    <property type="entry name" value="ACTIVATOR OF BASAL TRANSCRIPTION 1"/>
    <property type="match status" value="1"/>
</dbReference>
<accession>Q9VY84</accession>
<feature type="compositionally biased region" description="Basic residues" evidence="6">
    <location>
        <begin position="1"/>
        <end position="14"/>
    </location>
</feature>
<dbReference type="GO" id="GO:0003723">
    <property type="term" value="F:RNA binding"/>
    <property type="evidence" value="ECO:0000318"/>
    <property type="project" value="GO_Central"/>
</dbReference>
<dbReference type="PANTHER" id="PTHR12311:SF7">
    <property type="entry name" value="ACTIVATOR OF BASAL TRANSCRIPTION 1"/>
    <property type="match status" value="1"/>
</dbReference>
<dbReference type="Bgee" id="FBgn0030524">
    <property type="expression patterns" value="Expressed in early elongation stage spermatid (Drosophila) in testis and 15 other cell types or tissues"/>
</dbReference>
<dbReference type="InterPro" id="IPR039119">
    <property type="entry name" value="ABT1/Esf2"/>
</dbReference>
<dbReference type="PaxDb" id="7227-FBpp0073668"/>
<evidence type="ECO:0000256" key="2">
    <source>
        <dbReference type="ARBA" id="ARBA00005819"/>
    </source>
</evidence>
<evidence type="ECO:0000259" key="7">
    <source>
        <dbReference type="Pfam" id="PF00076"/>
    </source>
</evidence>
<reference evidence="12" key="2">
    <citation type="journal article" date="2002" name="Genome Biol.">
        <title>Finishing a whole-genome shotgun: release 3 of the Drosophila melanogaster euchromatic genome sequence.</title>
        <authorList>
            <person name="Celniker S.E."/>
            <person name="Wheeler D.A."/>
            <person name="Kronmiller B."/>
            <person name="Carlson J.W."/>
            <person name="Halpern A."/>
            <person name="Patel S."/>
            <person name="Adams M."/>
            <person name="Champe M."/>
            <person name="Dugan S.P."/>
            <person name="Frise E."/>
            <person name="Hodgson A."/>
            <person name="George R.A."/>
            <person name="Hoskins R.A."/>
            <person name="Laverty T."/>
            <person name="Muzny D.M."/>
            <person name="Nelson C.R."/>
            <person name="Pacleb J.M."/>
            <person name="Park S."/>
            <person name="Pfeiffer B.D."/>
            <person name="Richards S."/>
            <person name="Sodergren E.J."/>
            <person name="Svirskas R."/>
            <person name="Tabor P.E."/>
            <person name="Wan K."/>
            <person name="Stapleton M."/>
            <person name="Sutton G.G."/>
            <person name="Venter C."/>
            <person name="Weinstock G."/>
            <person name="Scherer S.E."/>
            <person name="Myers E.W."/>
            <person name="Gibbs R.A."/>
            <person name="Rubin G.M."/>
        </authorList>
    </citation>
    <scope>NUCLEOTIDE SEQUENCE [LARGE SCALE GENOMIC DNA]</scope>
    <source>
        <strain evidence="12">Berkeley</strain>
    </source>
</reference>
<keyword evidence="4" id="KW-0694">RNA-binding</keyword>
<proteinExistence type="evidence at transcript level"/>
<gene>
    <name evidence="8" type="primary">Dmel\CG10993</name>
    <name evidence="8" type="synonym">BcDNA:GH23064</name>
    <name evidence="8 11" type="ORF">CG10993</name>
    <name evidence="8" type="ORF">Dmel_CG10993</name>
</gene>
<dbReference type="VEuPathDB" id="VectorBase:FBgn0030524"/>
<dbReference type="UCSC" id="CG10993-RA">
    <property type="organism name" value="d. melanogaster"/>
</dbReference>
<reference evidence="12" key="3">
    <citation type="journal article" date="2002" name="Genome Biol.">
        <title>Annotation of the Drosophila melanogaster euchromatic genome: a systematic review.</title>
        <authorList>
            <person name="Misra S."/>
            <person name="Crosby M.A."/>
            <person name="Mungall C.J."/>
            <person name="Matthews B.B."/>
            <person name="Campbell K.S."/>
            <person name="Hradecky P."/>
            <person name="Huang Y."/>
            <person name="Kaminker J.S."/>
            <person name="Millburn G.H."/>
            <person name="Prochnik S.E."/>
            <person name="Smith C.D."/>
            <person name="Tupy J.L."/>
            <person name="Whitfied E.J."/>
            <person name="Bayraktaroglu L."/>
            <person name="Berman B.P."/>
            <person name="Bettencourt B.R."/>
            <person name="Celniker S.E."/>
            <person name="de Grey A.D."/>
            <person name="Drysdale R.A."/>
            <person name="Harris N.L."/>
            <person name="Richter J."/>
            <person name="Russo S."/>
            <person name="Schroeder A.J."/>
            <person name="Shu S.Q."/>
            <person name="Stapleton M."/>
            <person name="Yamada C."/>
            <person name="Ashburner M."/>
            <person name="Gelbart W.M."/>
            <person name="Rubin G.M."/>
            <person name="Lewis S.E."/>
        </authorList>
    </citation>
    <scope>GENOME REANNOTATION</scope>
    <source>
        <strain evidence="12">Berkeley</strain>
    </source>
</reference>
<evidence type="ECO:0000313" key="9">
    <source>
        <dbReference type="EMBL" id="AAM50672.1"/>
    </source>
</evidence>
<reference evidence="10" key="8">
    <citation type="submission" date="2005-05" db="EMBL/GenBank/DDBJ databases">
        <authorList>
            <person name="Stapleton M."/>
            <person name="Carlson J."/>
            <person name="Chavez C."/>
            <person name="Frise E."/>
            <person name="George R."/>
            <person name="Pacleb J."/>
            <person name="Park S."/>
            <person name="Wan K."/>
            <person name="Yu C."/>
            <person name="Celniker S."/>
        </authorList>
    </citation>
    <scope>NUCLEOTIDE SEQUENCE</scope>
</reference>
<reference evidence="8 12" key="11">
    <citation type="journal article" date="2007" name="Science">
        <title>Sequence finishing and mapping of Drosophila melanogaster heterochromatin.</title>
        <authorList>
            <person name="Hoskins R.A."/>
            <person name="Carlson J.W."/>
            <person name="Kennedy C."/>
            <person name="Acevedo D."/>
            <person name="Evans-Holm M."/>
            <person name="Frise E."/>
            <person name="Wan K.H."/>
            <person name="Park S."/>
            <person name="Mendez-Lago M."/>
            <person name="Rossi F."/>
            <person name="Villasante A."/>
            <person name="Dimitri P."/>
            <person name="Karpen G.H."/>
            <person name="Celniker S.E."/>
        </authorList>
    </citation>
    <scope>NUCLEOTIDE SEQUENCE [LARGE SCALE GENOMIC DNA]</scope>
    <source>
        <strain evidence="12">Berkeley</strain>
    </source>
</reference>
<evidence type="ECO:0000256" key="3">
    <source>
        <dbReference type="ARBA" id="ARBA00020737"/>
    </source>
</evidence>
<reference evidence="8 12" key="7">
    <citation type="journal article" date="2005" name="PLoS Comput. Biol.">
        <title>Combined evidence annotation of transposable elements in genome sequences.</title>
        <authorList>
            <person name="Quesneville H."/>
            <person name="Bergman C.M."/>
            <person name="Andrieu O."/>
            <person name="Autard D."/>
            <person name="Nouaud D."/>
            <person name="Ashburner M."/>
            <person name="Anxolabehere D."/>
        </authorList>
    </citation>
    <scope>NUCLEOTIDE SEQUENCE [LARGE SCALE GENOMIC DNA]</scope>
    <source>
        <strain evidence="12">Berkeley</strain>
    </source>
</reference>
<dbReference type="GO" id="GO:0000472">
    <property type="term" value="P:endonucleolytic cleavage to generate mature 5'-end of SSU-rRNA from (SSU-rRNA, 5.8S rRNA, LSU-rRNA)"/>
    <property type="evidence" value="ECO:0000318"/>
    <property type="project" value="GO_Central"/>
</dbReference>
<reference evidence="8" key="15">
    <citation type="submission" date="2023-12" db="EMBL/GenBank/DDBJ databases">
        <authorList>
            <consortium name="FlyBase"/>
        </authorList>
    </citation>
    <scope>NUCLEOTIDE SEQUENCE</scope>
</reference>
<dbReference type="AlphaFoldDB" id="Q9VY84"/>
<dbReference type="STRING" id="7227.FBpp0073668"/>
<dbReference type="InterPro" id="IPR034353">
    <property type="entry name" value="ABT1/ESF2_RRM"/>
</dbReference>
<dbReference type="EMBL" id="BT022760">
    <property type="protein sequence ID" value="AAY55176.1"/>
    <property type="molecule type" value="mRNA"/>
</dbReference>
<comment type="similarity">
    <text evidence="2">Belongs to the ESF2/ABP1 family.</text>
</comment>
<reference evidence="8 12" key="1">
    <citation type="journal article" date="2000" name="Science">
        <title>The genome sequence of Drosophila melanogaster.</title>
        <authorList>
            <person name="Adams M.D."/>
            <person name="Celniker S.E."/>
            <person name="Holt R.A."/>
            <person name="Evans C.A."/>
            <person name="Gocayne J.D."/>
            <person name="Amanatides P.G."/>
            <person name="Scherer S.E."/>
            <person name="Li P.W."/>
            <person name="Hoskins R.A."/>
            <person name="Galle R.F."/>
            <person name="George R.A."/>
            <person name="Lewis S.E."/>
            <person name="Richards S."/>
            <person name="Ashburner M."/>
            <person name="Henderson S.N."/>
            <person name="Sutton G.G."/>
            <person name="Wortman J.R."/>
            <person name="Yandell M.D."/>
            <person name="Zhang Q."/>
            <person name="Chen L.X."/>
            <person name="Brandon R.C."/>
            <person name="Rogers Y.H."/>
            <person name="Blazej R.G."/>
            <person name="Champe M."/>
            <person name="Pfeiffer B.D."/>
            <person name="Wan K.H."/>
            <person name="Doyle C."/>
            <person name="Baxter E.G."/>
            <person name="Helt G."/>
            <person name="Nelson C.R."/>
            <person name="Gabor G.L."/>
            <person name="Abril J.F."/>
            <person name="Agbayani A."/>
            <person name="An H.J."/>
            <person name="Andrews-Pfannkoch C."/>
            <person name="Baldwin D."/>
            <person name="Ballew R.M."/>
            <person name="Basu A."/>
            <person name="Baxendale J."/>
            <person name="Bayraktaroglu L."/>
            <person name="Beasley E.M."/>
            <person name="Beeson K.Y."/>
            <person name="Benos P.V."/>
            <person name="Berman B.P."/>
            <person name="Bhandari D."/>
            <person name="Bolshakov S."/>
            <person name="Borkova D."/>
            <person name="Botchan M.R."/>
            <person name="Bouck J."/>
            <person name="Brokstein P."/>
            <person name="Brottier P."/>
            <person name="Burtis K.C."/>
            <person name="Busam D.A."/>
            <person name="Butler H."/>
            <person name="Cadieu E."/>
            <person name="Center A."/>
            <person name="Chandra I."/>
            <person name="Cherry J.M."/>
            <person name="Cawley S."/>
            <person name="Dahlke C."/>
            <person name="Davenport L.B."/>
            <person name="Davies P."/>
            <person name="de Pablos B."/>
            <person name="Delcher A."/>
            <person name="Deng Z."/>
            <person name="Mays A.D."/>
            <person name="Dew I."/>
            <person name="Dietz S.M."/>
            <person name="Dodson K."/>
            <person name="Doup L.E."/>
            <person name="Downes M."/>
            <person name="Dugan-Rocha S."/>
            <person name="Dunkov B.C."/>
            <person name="Dunn P."/>
            <person name="Durbin K.J."/>
            <person name="Evangelista C.C."/>
            <person name="Ferraz C."/>
            <person name="Ferriera S."/>
            <person name="Fleischmann W."/>
            <person name="Fosler C."/>
            <person name="Gabrielian A.E."/>
            <person name="Garg N.S."/>
            <person name="Gelbart W.M."/>
            <person name="Glasser K."/>
            <person name="Glodek A."/>
            <person name="Gong F."/>
            <person name="Gorrell J.H."/>
            <person name="Gu Z."/>
            <person name="Guan P."/>
            <person name="Harris M."/>
            <person name="Harris N.L."/>
            <person name="Harvey D."/>
            <person name="Heiman T.J."/>
            <person name="Hernandez J.R."/>
            <person name="Houck J."/>
            <person name="Hostin D."/>
            <person name="Houston K.A."/>
            <person name="Howland T.J."/>
            <person name="Wei M.H."/>
            <person name="Ibegwam C."/>
            <person name="Jalali M."/>
            <person name="Kalush F."/>
            <person name="Karpen G.H."/>
            <person name="Ke Z."/>
            <person name="Kennison J.A."/>
            <person name="Ketchum K.A."/>
            <person name="Kimmel B.E."/>
            <person name="Kodira C.D."/>
            <person name="Kraft C."/>
            <person name="Kravitz S."/>
            <person name="Kulp D."/>
            <person name="Lai Z."/>
            <person name="Lasko P."/>
            <person name="Lei Y."/>
            <person name="Levitsky A.A."/>
            <person name="Li J."/>
            <person name="Li Z."/>
            <person name="Liang Y."/>
            <person name="Lin X."/>
            <person name="Liu X."/>
            <person name="Mattei B."/>
            <person name="McIntosh T.C."/>
            <person name="McLeod M.P."/>
            <person name="McPherson D."/>
            <person name="Merkulov G."/>
            <person name="Milshina N.V."/>
            <person name="Mobarry C."/>
            <person name="Morris J."/>
            <person name="Moshrefi A."/>
            <person name="Mount S.M."/>
            <person name="Moy M."/>
            <person name="Murphy B."/>
            <person name="Murphy L."/>
            <person name="Muzny D.M."/>
            <person name="Nelson D.L."/>
            <person name="Nelson D.R."/>
            <person name="Nelson K.A."/>
            <person name="Nixon K."/>
            <person name="Nusskern D.R."/>
            <person name="Pacleb J.M."/>
            <person name="Palazzolo M."/>
            <person name="Pittman G.S."/>
            <person name="Pan S."/>
            <person name="Pollard J."/>
            <person name="Puri V."/>
            <person name="Reese M.G."/>
            <person name="Reinert K."/>
            <person name="Remington K."/>
            <person name="Saunders R.D."/>
            <person name="Scheeler F."/>
            <person name="Shen H."/>
            <person name="Shue B.C."/>
            <person name="Siden-Kiamos I."/>
            <person name="Simpson M."/>
            <person name="Skupski M.P."/>
            <person name="Smith T."/>
            <person name="Spier E."/>
            <person name="Spradling A.C."/>
            <person name="Stapleton M."/>
            <person name="Strong R."/>
            <person name="Sun E."/>
            <person name="Svirskas R."/>
            <person name="Tector C."/>
            <person name="Turner R."/>
            <person name="Venter E."/>
            <person name="Wang A.H."/>
            <person name="Wang X."/>
            <person name="Wang Z.Y."/>
            <person name="Wassarman D.A."/>
            <person name="Weinstock G.M."/>
            <person name="Weissenbach J."/>
            <person name="Williams S.M."/>
            <person name="WoodageT"/>
            <person name="Worley K.C."/>
            <person name="Wu D."/>
            <person name="Yang S."/>
            <person name="Yao Q.A."/>
            <person name="Ye J."/>
            <person name="Yeh R.F."/>
            <person name="Zaveri J.S."/>
            <person name="Zhan M."/>
            <person name="Zhang G."/>
            <person name="Zhao Q."/>
            <person name="Zheng L."/>
            <person name="Zheng X.H."/>
            <person name="Zhong F.N."/>
            <person name="Zhong W."/>
            <person name="Zhou X."/>
            <person name="Zhu S."/>
            <person name="Zhu X."/>
            <person name="Smith H.O."/>
            <person name="Gibbs R.A."/>
            <person name="Myers E.W."/>
            <person name="Rubin G.M."/>
            <person name="Venter J.C."/>
        </authorList>
    </citation>
    <scope>NUCLEOTIDE SEQUENCE [LARGE SCALE GENOMIC DNA]</scope>
    <source>
        <strain evidence="12">Berkeley</strain>
    </source>
</reference>
<evidence type="ECO:0000256" key="5">
    <source>
        <dbReference type="ARBA" id="ARBA00023242"/>
    </source>
</evidence>